<dbReference type="EMBL" id="JAWXYG010000002">
    <property type="protein sequence ID" value="KAK4279660.1"/>
    <property type="molecule type" value="Genomic_DNA"/>
</dbReference>
<name>A0AAE1MYE5_9FABA</name>
<evidence type="ECO:0000313" key="2">
    <source>
        <dbReference type="EMBL" id="KAK4279660.1"/>
    </source>
</evidence>
<keyword evidence="1" id="KW-0732">Signal</keyword>
<dbReference type="Pfam" id="PF24068">
    <property type="entry name" value="TPD1_C"/>
    <property type="match status" value="1"/>
</dbReference>
<dbReference type="AlphaFoldDB" id="A0AAE1MYE5"/>
<dbReference type="Proteomes" id="UP001293593">
    <property type="component" value="Unassembled WGS sequence"/>
</dbReference>
<reference evidence="2" key="1">
    <citation type="submission" date="2023-10" db="EMBL/GenBank/DDBJ databases">
        <title>Chromosome-level genome of the transformable northern wattle, Acacia crassicarpa.</title>
        <authorList>
            <person name="Massaro I."/>
            <person name="Sinha N.R."/>
            <person name="Poethig S."/>
            <person name="Leichty A.R."/>
        </authorList>
    </citation>
    <scope>NUCLEOTIDE SEQUENCE</scope>
    <source>
        <strain evidence="2">Acra3RX</strain>
        <tissue evidence="2">Leaf</tissue>
    </source>
</reference>
<organism evidence="2 3">
    <name type="scientific">Acacia crassicarpa</name>
    <name type="common">northern wattle</name>
    <dbReference type="NCBI Taxonomy" id="499986"/>
    <lineage>
        <taxon>Eukaryota</taxon>
        <taxon>Viridiplantae</taxon>
        <taxon>Streptophyta</taxon>
        <taxon>Embryophyta</taxon>
        <taxon>Tracheophyta</taxon>
        <taxon>Spermatophyta</taxon>
        <taxon>Magnoliopsida</taxon>
        <taxon>eudicotyledons</taxon>
        <taxon>Gunneridae</taxon>
        <taxon>Pentapetalae</taxon>
        <taxon>rosids</taxon>
        <taxon>fabids</taxon>
        <taxon>Fabales</taxon>
        <taxon>Fabaceae</taxon>
        <taxon>Caesalpinioideae</taxon>
        <taxon>mimosoid clade</taxon>
        <taxon>Acacieae</taxon>
        <taxon>Acacia</taxon>
    </lineage>
</organism>
<proteinExistence type="predicted"/>
<evidence type="ECO:0000256" key="1">
    <source>
        <dbReference type="ARBA" id="ARBA00022729"/>
    </source>
</evidence>
<dbReference type="PANTHER" id="PTHR33184">
    <property type="entry name" value="PROTEIN TAPETUM DETERMINANT 1-LIKE-RELATED"/>
    <property type="match status" value="1"/>
</dbReference>
<gene>
    <name evidence="2" type="ORF">QN277_011401</name>
</gene>
<keyword evidence="3" id="KW-1185">Reference proteome</keyword>
<evidence type="ECO:0000313" key="3">
    <source>
        <dbReference type="Proteomes" id="UP001293593"/>
    </source>
</evidence>
<sequence>MKSETRKKKEKTMKKSLILLALFSFIIIHGSSECSLNNINIGTVRSGREVEGKPEWKVTVINNCSCSQSQIQLSCKGFQSSESVDPSVFAKQGDSCSLINGHPLKGFSSVSFSYAWDPPFLLLPSSSIVGKDCS</sequence>
<protein>
    <submittedName>
        <fullName evidence="2">Uncharacterized protein</fullName>
    </submittedName>
</protein>
<comment type="caution">
    <text evidence="2">The sequence shown here is derived from an EMBL/GenBank/DDBJ whole genome shotgun (WGS) entry which is preliminary data.</text>
</comment>
<dbReference type="InterPro" id="IPR040361">
    <property type="entry name" value="TPD1"/>
</dbReference>
<dbReference type="PANTHER" id="PTHR33184:SF11">
    <property type="entry name" value="BETA-1,3-N-ACETYLGLUCOSAMINYLTRANSFERASE FAMILY PROTEIN"/>
    <property type="match status" value="1"/>
</dbReference>
<accession>A0AAE1MYE5</accession>
<dbReference type="GO" id="GO:0001709">
    <property type="term" value="P:cell fate determination"/>
    <property type="evidence" value="ECO:0007669"/>
    <property type="project" value="TreeGrafter"/>
</dbReference>